<keyword evidence="14" id="KW-0594">Phospholipid biosynthesis</keyword>
<keyword evidence="15" id="KW-1208">Phospholipid metabolism</keyword>
<dbReference type="Pfam" id="PF01148">
    <property type="entry name" value="CTP_transf_1"/>
    <property type="match status" value="1"/>
</dbReference>
<keyword evidence="10 16" id="KW-0548">Nucleotidyltransferase</keyword>
<evidence type="ECO:0000256" key="5">
    <source>
        <dbReference type="ARBA" id="ARBA00010185"/>
    </source>
</evidence>
<evidence type="ECO:0000256" key="1">
    <source>
        <dbReference type="ARBA" id="ARBA00001698"/>
    </source>
</evidence>
<dbReference type="PANTHER" id="PTHR47101">
    <property type="entry name" value="PHOSPHATIDATE CYTIDYLYLTRANSFERASE 5, CHLOROPLASTIC"/>
    <property type="match status" value="1"/>
</dbReference>
<evidence type="ECO:0000313" key="18">
    <source>
        <dbReference type="EMBL" id="CAD9001032.1"/>
    </source>
</evidence>
<protein>
    <recommendedName>
        <fullName evidence="6 16">Phosphatidate cytidylyltransferase</fullName>
        <ecNumber evidence="6 16">2.7.7.41</ecNumber>
    </recommendedName>
</protein>
<evidence type="ECO:0000256" key="17">
    <source>
        <dbReference type="SAM" id="Phobius"/>
    </source>
</evidence>
<feature type="transmembrane region" description="Helical" evidence="17">
    <location>
        <begin position="333"/>
        <end position="348"/>
    </location>
</feature>
<feature type="transmembrane region" description="Helical" evidence="17">
    <location>
        <begin position="48"/>
        <end position="70"/>
    </location>
</feature>
<reference evidence="18" key="1">
    <citation type="submission" date="2021-01" db="EMBL/GenBank/DDBJ databases">
        <authorList>
            <person name="Corre E."/>
            <person name="Pelletier E."/>
            <person name="Niang G."/>
            <person name="Scheremetjew M."/>
            <person name="Finn R."/>
            <person name="Kale V."/>
            <person name="Holt S."/>
            <person name="Cochrane G."/>
            <person name="Meng A."/>
            <person name="Brown T."/>
            <person name="Cohen L."/>
        </authorList>
    </citation>
    <scope>NUCLEOTIDE SEQUENCE</scope>
    <source>
        <strain evidence="18">NIES-381</strain>
    </source>
</reference>
<dbReference type="GO" id="GO:0016020">
    <property type="term" value="C:membrane"/>
    <property type="evidence" value="ECO:0007669"/>
    <property type="project" value="UniProtKB-SubCell"/>
</dbReference>
<evidence type="ECO:0000256" key="2">
    <source>
        <dbReference type="ARBA" id="ARBA00004141"/>
    </source>
</evidence>
<comment type="pathway">
    <text evidence="3 16">Phospholipid metabolism; CDP-diacylglycerol biosynthesis; CDP-diacylglycerol from sn-glycerol 3-phosphate: step 3/3.</text>
</comment>
<keyword evidence="13 17" id="KW-0472">Membrane</keyword>
<keyword evidence="7" id="KW-0444">Lipid biosynthesis</keyword>
<evidence type="ECO:0000256" key="9">
    <source>
        <dbReference type="ARBA" id="ARBA00022692"/>
    </source>
</evidence>
<keyword evidence="9 16" id="KW-0812">Transmembrane</keyword>
<comment type="catalytic activity">
    <reaction evidence="1 16">
        <text>a 1,2-diacyl-sn-glycero-3-phosphate + CTP + H(+) = a CDP-1,2-diacyl-sn-glycerol + diphosphate</text>
        <dbReference type="Rhea" id="RHEA:16229"/>
        <dbReference type="ChEBI" id="CHEBI:15378"/>
        <dbReference type="ChEBI" id="CHEBI:33019"/>
        <dbReference type="ChEBI" id="CHEBI:37563"/>
        <dbReference type="ChEBI" id="CHEBI:58332"/>
        <dbReference type="ChEBI" id="CHEBI:58608"/>
        <dbReference type="EC" id="2.7.7.41"/>
    </reaction>
</comment>
<feature type="transmembrane region" description="Helical" evidence="17">
    <location>
        <begin position="410"/>
        <end position="434"/>
    </location>
</feature>
<feature type="transmembrane region" description="Helical" evidence="17">
    <location>
        <begin position="280"/>
        <end position="298"/>
    </location>
</feature>
<keyword evidence="8 16" id="KW-0808">Transferase</keyword>
<evidence type="ECO:0000256" key="4">
    <source>
        <dbReference type="ARBA" id="ARBA00005189"/>
    </source>
</evidence>
<proteinExistence type="inferred from homology"/>
<dbReference type="PROSITE" id="PS01315">
    <property type="entry name" value="CDS"/>
    <property type="match status" value="1"/>
</dbReference>
<gene>
    <name evidence="18" type="ORF">EGYM00392_LOCUS12107</name>
</gene>
<feature type="transmembrane region" description="Helical" evidence="17">
    <location>
        <begin position="535"/>
        <end position="553"/>
    </location>
</feature>
<dbReference type="EC" id="2.7.7.41" evidence="6 16"/>
<evidence type="ECO:0000256" key="16">
    <source>
        <dbReference type="RuleBase" id="RU003938"/>
    </source>
</evidence>
<feature type="transmembrane region" description="Helical" evidence="17">
    <location>
        <begin position="454"/>
        <end position="471"/>
    </location>
</feature>
<evidence type="ECO:0000256" key="15">
    <source>
        <dbReference type="ARBA" id="ARBA00023264"/>
    </source>
</evidence>
<comment type="similarity">
    <text evidence="5 16">Belongs to the CDS family.</text>
</comment>
<organism evidence="18">
    <name type="scientific">Eutreptiella gymnastica</name>
    <dbReference type="NCBI Taxonomy" id="73025"/>
    <lineage>
        <taxon>Eukaryota</taxon>
        <taxon>Discoba</taxon>
        <taxon>Euglenozoa</taxon>
        <taxon>Euglenida</taxon>
        <taxon>Spirocuta</taxon>
        <taxon>Euglenophyceae</taxon>
        <taxon>Eutreptiales</taxon>
        <taxon>Eutreptiaceae</taxon>
        <taxon>Eutreptiella</taxon>
    </lineage>
</organism>
<comment type="subcellular location">
    <subcellularLocation>
        <location evidence="2">Membrane</location>
        <topology evidence="2">Multi-pass membrane protein</topology>
    </subcellularLocation>
</comment>
<sequence length="555" mass="59435">MVKAGLDTPTMEPTWIVACHNPCHDNALEVGQHLLQQPRSSLESRLPCTLGGTIGALSIFTVLVAVSNLLPSSSSSTIMFSPMGLTHVAAPKLVSGLQAYPLRGRWSNDRRVQQPRLPKSYLQTSNQQWQAISDHVPDRVLPQALSALSLCVIATLAFVVAVYRRTFYKASCHTYQQTMMSVGGLASDVGGDQGNIVGNASLGCSDASFDSGFWARCHRLFEAIAARDPMRARPTTALSANAAGVDASGGPKPIPNKYLRIITALSLASVWIVAAINGGYFLGVIMGITALIGVREYFAMVKVGGKTGGTTITTACAFGFPIIATYAPYRFSLMLPMAATTICVYLVAKASMSKIKPESYGMYTFSTAIFGLFYMAYLPAYWIRLRGIPHASGLSFAHLWPTFLGGPEQVTMGFAFFVGTVLCIVAADSMAYVVGKAVGKTKFTNVSPNKTVEGALGGLTACCGVAVAMALNMNWPLWYLTGPVFGTMVFFASLFGDLAESLMKRDAGVKDSGDVLPGHGGILDRFDSYLFTAPLVYYFVQFLLVPLMGLGPWSP</sequence>
<dbReference type="PANTHER" id="PTHR47101:SF1">
    <property type="entry name" value="PHOSPHATIDATE CYTIDYLYLTRANSFERASE 4, CHLOROPLASTIC"/>
    <property type="match status" value="1"/>
</dbReference>
<dbReference type="GO" id="GO:0004605">
    <property type="term" value="F:phosphatidate cytidylyltransferase activity"/>
    <property type="evidence" value="ECO:0007669"/>
    <property type="project" value="UniProtKB-EC"/>
</dbReference>
<keyword evidence="11 17" id="KW-1133">Transmembrane helix</keyword>
<comment type="pathway">
    <text evidence="4">Lipid metabolism.</text>
</comment>
<evidence type="ECO:0000256" key="11">
    <source>
        <dbReference type="ARBA" id="ARBA00022989"/>
    </source>
</evidence>
<feature type="transmembrane region" description="Helical" evidence="17">
    <location>
        <begin position="360"/>
        <end position="383"/>
    </location>
</feature>
<evidence type="ECO:0000256" key="6">
    <source>
        <dbReference type="ARBA" id="ARBA00012487"/>
    </source>
</evidence>
<feature type="transmembrane region" description="Helical" evidence="17">
    <location>
        <begin position="144"/>
        <end position="163"/>
    </location>
</feature>
<name>A0A7S1N6Q7_9EUGL</name>
<evidence type="ECO:0000256" key="13">
    <source>
        <dbReference type="ARBA" id="ARBA00023136"/>
    </source>
</evidence>
<dbReference type="EMBL" id="HBGA01033652">
    <property type="protein sequence ID" value="CAD9001032.1"/>
    <property type="molecule type" value="Transcribed_RNA"/>
</dbReference>
<evidence type="ECO:0000256" key="10">
    <source>
        <dbReference type="ARBA" id="ARBA00022695"/>
    </source>
</evidence>
<evidence type="ECO:0000256" key="8">
    <source>
        <dbReference type="ARBA" id="ARBA00022679"/>
    </source>
</evidence>
<evidence type="ECO:0000256" key="14">
    <source>
        <dbReference type="ARBA" id="ARBA00023209"/>
    </source>
</evidence>
<evidence type="ECO:0000256" key="12">
    <source>
        <dbReference type="ARBA" id="ARBA00023098"/>
    </source>
</evidence>
<dbReference type="AlphaFoldDB" id="A0A7S1N6Q7"/>
<evidence type="ECO:0000256" key="3">
    <source>
        <dbReference type="ARBA" id="ARBA00005119"/>
    </source>
</evidence>
<keyword evidence="12" id="KW-0443">Lipid metabolism</keyword>
<feature type="transmembrane region" description="Helical" evidence="17">
    <location>
        <begin position="477"/>
        <end position="495"/>
    </location>
</feature>
<dbReference type="InterPro" id="IPR000374">
    <property type="entry name" value="PC_trans"/>
</dbReference>
<accession>A0A7S1N6Q7</accession>
<dbReference type="GO" id="GO:0016024">
    <property type="term" value="P:CDP-diacylglycerol biosynthetic process"/>
    <property type="evidence" value="ECO:0007669"/>
    <property type="project" value="UniProtKB-UniPathway"/>
</dbReference>
<evidence type="ECO:0000256" key="7">
    <source>
        <dbReference type="ARBA" id="ARBA00022516"/>
    </source>
</evidence>
<dbReference type="UniPathway" id="UPA00557">
    <property type="reaction ID" value="UER00614"/>
</dbReference>